<evidence type="ECO:0000259" key="6">
    <source>
        <dbReference type="PROSITE" id="PS50893"/>
    </source>
</evidence>
<protein>
    <submittedName>
        <fullName evidence="7">ABC transporter ATP-binding protein</fullName>
    </submittedName>
</protein>
<evidence type="ECO:0000313" key="7">
    <source>
        <dbReference type="EMBL" id="TFF17683.1"/>
    </source>
</evidence>
<dbReference type="Gene3D" id="3.40.50.300">
    <property type="entry name" value="P-loop containing nucleotide triphosphate hydrolases"/>
    <property type="match status" value="1"/>
</dbReference>
<dbReference type="RefSeq" id="WP_134764384.1">
    <property type="nucleotide sequence ID" value="NZ_SOZD01000016.1"/>
</dbReference>
<keyword evidence="5" id="KW-0029">Amino-acid transport</keyword>
<dbReference type="OrthoDB" id="9776369at2"/>
<dbReference type="CDD" id="cd03224">
    <property type="entry name" value="ABC_TM1139_LivF_branched"/>
    <property type="match status" value="1"/>
</dbReference>
<dbReference type="SUPFAM" id="SSF52540">
    <property type="entry name" value="P-loop containing nucleoside triphosphate hydrolases"/>
    <property type="match status" value="1"/>
</dbReference>
<comment type="caution">
    <text evidence="7">The sequence shown here is derived from an EMBL/GenBank/DDBJ whole genome shotgun (WGS) entry which is preliminary data.</text>
</comment>
<feature type="domain" description="ABC transporter" evidence="6">
    <location>
        <begin position="5"/>
        <end position="231"/>
    </location>
</feature>
<evidence type="ECO:0000256" key="5">
    <source>
        <dbReference type="ARBA" id="ARBA00022970"/>
    </source>
</evidence>
<dbReference type="PANTHER" id="PTHR43820">
    <property type="entry name" value="HIGH-AFFINITY BRANCHED-CHAIN AMINO ACID TRANSPORT ATP-BINDING PROTEIN LIVF"/>
    <property type="match status" value="1"/>
</dbReference>
<organism evidence="7 8">
    <name type="scientific">Jiella endophytica</name>
    <dbReference type="NCBI Taxonomy" id="2558362"/>
    <lineage>
        <taxon>Bacteria</taxon>
        <taxon>Pseudomonadati</taxon>
        <taxon>Pseudomonadota</taxon>
        <taxon>Alphaproteobacteria</taxon>
        <taxon>Hyphomicrobiales</taxon>
        <taxon>Aurantimonadaceae</taxon>
        <taxon>Jiella</taxon>
    </lineage>
</organism>
<dbReference type="EMBL" id="SOZD01000016">
    <property type="protein sequence ID" value="TFF17683.1"/>
    <property type="molecule type" value="Genomic_DNA"/>
</dbReference>
<dbReference type="AlphaFoldDB" id="A0A4Y8R9H6"/>
<dbReference type="GO" id="GO:0015658">
    <property type="term" value="F:branched-chain amino acid transmembrane transporter activity"/>
    <property type="evidence" value="ECO:0007669"/>
    <property type="project" value="TreeGrafter"/>
</dbReference>
<dbReference type="Proteomes" id="UP000298179">
    <property type="component" value="Unassembled WGS sequence"/>
</dbReference>
<dbReference type="InterPro" id="IPR027417">
    <property type="entry name" value="P-loop_NTPase"/>
</dbReference>
<keyword evidence="8" id="KW-1185">Reference proteome</keyword>
<accession>A0A4Y8R9H6</accession>
<evidence type="ECO:0000313" key="8">
    <source>
        <dbReference type="Proteomes" id="UP000298179"/>
    </source>
</evidence>
<reference evidence="7 8" key="1">
    <citation type="submission" date="2019-03" db="EMBL/GenBank/DDBJ databases">
        <title>Jiella endophytica sp. nov., a novel endophytic bacterium isolated from root of Ficus microcarpa Linn. f.</title>
        <authorList>
            <person name="Tuo L."/>
        </authorList>
    </citation>
    <scope>NUCLEOTIDE SEQUENCE [LARGE SCALE GENOMIC DNA]</scope>
    <source>
        <strain evidence="7 8">CBS5Q-3</strain>
    </source>
</reference>
<dbReference type="InterPro" id="IPR052156">
    <property type="entry name" value="BCAA_Transport_ATP-bd_LivF"/>
</dbReference>
<dbReference type="GO" id="GO:0016887">
    <property type="term" value="F:ATP hydrolysis activity"/>
    <property type="evidence" value="ECO:0007669"/>
    <property type="project" value="InterPro"/>
</dbReference>
<dbReference type="InterPro" id="IPR003439">
    <property type="entry name" value="ABC_transporter-like_ATP-bd"/>
</dbReference>
<dbReference type="PROSITE" id="PS00211">
    <property type="entry name" value="ABC_TRANSPORTER_1"/>
    <property type="match status" value="1"/>
</dbReference>
<keyword evidence="4 7" id="KW-0067">ATP-binding</keyword>
<dbReference type="PANTHER" id="PTHR43820:SF4">
    <property type="entry name" value="HIGH-AFFINITY BRANCHED-CHAIN AMINO ACID TRANSPORT ATP-BINDING PROTEIN LIVF"/>
    <property type="match status" value="1"/>
</dbReference>
<dbReference type="InterPro" id="IPR003593">
    <property type="entry name" value="AAA+_ATPase"/>
</dbReference>
<sequence>MTSALSIDGLSVARGGRTVLFDLSMRLESGRIVALLGPNGAGKSSLVLALAGLLPIASGTIHLDGGAIGGLPPDRIRRAGIAAVPEGHRVLTRLSVRDNIRVAAPKADGGFERATAIFPELSALAERPADTLSGGQQQMLALAQALVCRPKFLLADEMSLGLAPVIVRRLMGVVETAARGGVGVLLIEQFTHLALEIADHAYVINRGRIRFSGEPAELKANPRLLEEAYLSLSA</sequence>
<keyword evidence="3" id="KW-0547">Nucleotide-binding</keyword>
<evidence type="ECO:0000256" key="2">
    <source>
        <dbReference type="ARBA" id="ARBA00022448"/>
    </source>
</evidence>
<dbReference type="SMART" id="SM00382">
    <property type="entry name" value="AAA"/>
    <property type="match status" value="1"/>
</dbReference>
<dbReference type="Pfam" id="PF00005">
    <property type="entry name" value="ABC_tran"/>
    <property type="match status" value="1"/>
</dbReference>
<dbReference type="GO" id="GO:0015807">
    <property type="term" value="P:L-amino acid transport"/>
    <property type="evidence" value="ECO:0007669"/>
    <property type="project" value="TreeGrafter"/>
</dbReference>
<dbReference type="InterPro" id="IPR017871">
    <property type="entry name" value="ABC_transporter-like_CS"/>
</dbReference>
<keyword evidence="2" id="KW-0813">Transport</keyword>
<evidence type="ECO:0000256" key="3">
    <source>
        <dbReference type="ARBA" id="ARBA00022741"/>
    </source>
</evidence>
<dbReference type="GO" id="GO:0005524">
    <property type="term" value="F:ATP binding"/>
    <property type="evidence" value="ECO:0007669"/>
    <property type="project" value="UniProtKB-KW"/>
</dbReference>
<comment type="similarity">
    <text evidence="1">Belongs to the ABC transporter superfamily.</text>
</comment>
<gene>
    <name evidence="7" type="ORF">E3C22_23795</name>
</gene>
<evidence type="ECO:0000256" key="4">
    <source>
        <dbReference type="ARBA" id="ARBA00022840"/>
    </source>
</evidence>
<evidence type="ECO:0000256" key="1">
    <source>
        <dbReference type="ARBA" id="ARBA00005417"/>
    </source>
</evidence>
<dbReference type="PROSITE" id="PS50893">
    <property type="entry name" value="ABC_TRANSPORTER_2"/>
    <property type="match status" value="1"/>
</dbReference>
<name>A0A4Y8R9H6_9HYPH</name>
<proteinExistence type="inferred from homology"/>